<sequence>MSLFSFRVWGCIAIKFNSTFRSEDPNKTHCSHYVLFDLLWMVNALGLVKDSISLLFAWQTSGPVILIDAWGN</sequence>
<evidence type="ECO:0000313" key="1">
    <source>
        <dbReference type="EMBL" id="RNA10994.1"/>
    </source>
</evidence>
<organism evidence="1 2">
    <name type="scientific">Brachionus plicatilis</name>
    <name type="common">Marine rotifer</name>
    <name type="synonym">Brachionus muelleri</name>
    <dbReference type="NCBI Taxonomy" id="10195"/>
    <lineage>
        <taxon>Eukaryota</taxon>
        <taxon>Metazoa</taxon>
        <taxon>Spiralia</taxon>
        <taxon>Gnathifera</taxon>
        <taxon>Rotifera</taxon>
        <taxon>Eurotatoria</taxon>
        <taxon>Monogononta</taxon>
        <taxon>Pseudotrocha</taxon>
        <taxon>Ploima</taxon>
        <taxon>Brachionidae</taxon>
        <taxon>Brachionus</taxon>
    </lineage>
</organism>
<reference evidence="1 2" key="1">
    <citation type="journal article" date="2018" name="Sci. Rep.">
        <title>Genomic signatures of local adaptation to the degree of environmental predictability in rotifers.</title>
        <authorList>
            <person name="Franch-Gras L."/>
            <person name="Hahn C."/>
            <person name="Garcia-Roger E.M."/>
            <person name="Carmona M.J."/>
            <person name="Serra M."/>
            <person name="Gomez A."/>
        </authorList>
    </citation>
    <scope>NUCLEOTIDE SEQUENCE [LARGE SCALE GENOMIC DNA]</scope>
    <source>
        <strain evidence="1">HYR1</strain>
    </source>
</reference>
<dbReference type="EMBL" id="REGN01006075">
    <property type="protein sequence ID" value="RNA10994.1"/>
    <property type="molecule type" value="Genomic_DNA"/>
</dbReference>
<dbReference type="AlphaFoldDB" id="A0A3M7QIM0"/>
<comment type="caution">
    <text evidence="1">The sequence shown here is derived from an EMBL/GenBank/DDBJ whole genome shotgun (WGS) entry which is preliminary data.</text>
</comment>
<proteinExistence type="predicted"/>
<protein>
    <submittedName>
        <fullName evidence="1">Uncharacterized protein</fullName>
    </submittedName>
</protein>
<gene>
    <name evidence="1" type="ORF">BpHYR1_023799</name>
</gene>
<accession>A0A3M7QIM0</accession>
<keyword evidence="2" id="KW-1185">Reference proteome</keyword>
<dbReference type="Proteomes" id="UP000276133">
    <property type="component" value="Unassembled WGS sequence"/>
</dbReference>
<name>A0A3M7QIM0_BRAPC</name>
<evidence type="ECO:0000313" key="2">
    <source>
        <dbReference type="Proteomes" id="UP000276133"/>
    </source>
</evidence>